<evidence type="ECO:0000313" key="2">
    <source>
        <dbReference type="EMBL" id="QJI04258.1"/>
    </source>
</evidence>
<sequence>MKFNGSKKQNKWAAEILDSANLTEEQIDNLRRWAGPTLYKQGVVDVGIIIDNRQNLAAYADALGSFFRLSADEKHSVAVEAVEAVRAHAKLKTN</sequence>
<organism evidence="1">
    <name type="scientific">viral metagenome</name>
    <dbReference type="NCBI Taxonomy" id="1070528"/>
    <lineage>
        <taxon>unclassified sequences</taxon>
        <taxon>metagenomes</taxon>
        <taxon>organismal metagenomes</taxon>
    </lineage>
</organism>
<dbReference type="EMBL" id="MT145163">
    <property type="protein sequence ID" value="QJI04258.1"/>
    <property type="molecule type" value="Genomic_DNA"/>
</dbReference>
<accession>A0A6H1ZW28</accession>
<name>A0A6H1ZW28_9ZZZZ</name>
<dbReference type="EMBL" id="MT144284">
    <property type="protein sequence ID" value="QJA51718.1"/>
    <property type="molecule type" value="Genomic_DNA"/>
</dbReference>
<proteinExistence type="predicted"/>
<gene>
    <name evidence="1" type="ORF">TM448A02256_0018</name>
    <name evidence="2" type="ORF">TM448B07067_0005</name>
</gene>
<protein>
    <submittedName>
        <fullName evidence="1">Uncharacterized protein</fullName>
    </submittedName>
</protein>
<dbReference type="AlphaFoldDB" id="A0A6H1ZW28"/>
<reference evidence="1" key="1">
    <citation type="submission" date="2020-03" db="EMBL/GenBank/DDBJ databases">
        <title>The deep terrestrial virosphere.</title>
        <authorList>
            <person name="Holmfeldt K."/>
            <person name="Nilsson E."/>
            <person name="Simone D."/>
            <person name="Lopez-Fernandez M."/>
            <person name="Wu X."/>
            <person name="de Brujin I."/>
            <person name="Lundin D."/>
            <person name="Andersson A."/>
            <person name="Bertilsson S."/>
            <person name="Dopson M."/>
        </authorList>
    </citation>
    <scope>NUCLEOTIDE SEQUENCE</scope>
    <source>
        <strain evidence="1">TM448A02256</strain>
        <strain evidence="2">TM448B07067</strain>
    </source>
</reference>
<evidence type="ECO:0000313" key="1">
    <source>
        <dbReference type="EMBL" id="QJA51718.1"/>
    </source>
</evidence>